<reference evidence="2" key="1">
    <citation type="journal article" date="2023" name="IMA Fungus">
        <title>Comparative genomic study of the Penicillium genus elucidates a diverse pangenome and 15 lateral gene transfer events.</title>
        <authorList>
            <person name="Petersen C."/>
            <person name="Sorensen T."/>
            <person name="Nielsen M.R."/>
            <person name="Sondergaard T.E."/>
            <person name="Sorensen J.L."/>
            <person name="Fitzpatrick D.A."/>
            <person name="Frisvad J.C."/>
            <person name="Nielsen K.L."/>
        </authorList>
    </citation>
    <scope>NUCLEOTIDE SEQUENCE</scope>
    <source>
        <strain evidence="2">IBT 15450</strain>
    </source>
</reference>
<gene>
    <name evidence="2" type="ORF">N7460_007223</name>
</gene>
<keyword evidence="3" id="KW-1185">Reference proteome</keyword>
<protein>
    <submittedName>
        <fullName evidence="2">Uncharacterized protein</fullName>
    </submittedName>
</protein>
<dbReference type="Proteomes" id="UP001219568">
    <property type="component" value="Unassembled WGS sequence"/>
</dbReference>
<feature type="region of interest" description="Disordered" evidence="1">
    <location>
        <begin position="1"/>
        <end position="20"/>
    </location>
</feature>
<dbReference type="AlphaFoldDB" id="A0AAD6ICJ9"/>
<feature type="compositionally biased region" description="Basic and acidic residues" evidence="1">
    <location>
        <begin position="53"/>
        <end position="63"/>
    </location>
</feature>
<feature type="region of interest" description="Disordered" evidence="1">
    <location>
        <begin position="53"/>
        <end position="78"/>
    </location>
</feature>
<name>A0AAD6ICJ9_PENCN</name>
<reference evidence="2" key="2">
    <citation type="submission" date="2023-01" db="EMBL/GenBank/DDBJ databases">
        <authorList>
            <person name="Petersen C."/>
        </authorList>
    </citation>
    <scope>NUCLEOTIDE SEQUENCE</scope>
    <source>
        <strain evidence="2">IBT 15450</strain>
    </source>
</reference>
<accession>A0AAD6ICJ9</accession>
<evidence type="ECO:0000256" key="1">
    <source>
        <dbReference type="SAM" id="MobiDB-lite"/>
    </source>
</evidence>
<evidence type="ECO:0000313" key="3">
    <source>
        <dbReference type="Proteomes" id="UP001219568"/>
    </source>
</evidence>
<dbReference type="EMBL" id="JAQJZL010000006">
    <property type="protein sequence ID" value="KAJ6039191.1"/>
    <property type="molecule type" value="Genomic_DNA"/>
</dbReference>
<comment type="caution">
    <text evidence="2">The sequence shown here is derived from an EMBL/GenBank/DDBJ whole genome shotgun (WGS) entry which is preliminary data.</text>
</comment>
<proteinExistence type="predicted"/>
<sequence>MDGDTSTFGERMTKGSDSKPLQHAAFFQLDDSVTSSGLVRSLRHRSDLLRLAKRRPESKDRPWRIPGRSRRSYASERPIPSQRLKFRCGVLRGSCTRQKASRTSLPAVWTVLQPVEKGYRSVRGPVPCDPGIRYHFTAARSLGLAGRERNVADESEDVERRTELYTCVGGASWRWREAEPPVRGRRGPLDHLWTC</sequence>
<evidence type="ECO:0000313" key="2">
    <source>
        <dbReference type="EMBL" id="KAJ6039191.1"/>
    </source>
</evidence>
<organism evidence="2 3">
    <name type="scientific">Penicillium canescens</name>
    <dbReference type="NCBI Taxonomy" id="5083"/>
    <lineage>
        <taxon>Eukaryota</taxon>
        <taxon>Fungi</taxon>
        <taxon>Dikarya</taxon>
        <taxon>Ascomycota</taxon>
        <taxon>Pezizomycotina</taxon>
        <taxon>Eurotiomycetes</taxon>
        <taxon>Eurotiomycetidae</taxon>
        <taxon>Eurotiales</taxon>
        <taxon>Aspergillaceae</taxon>
        <taxon>Penicillium</taxon>
    </lineage>
</organism>